<dbReference type="EMBL" id="CP012673">
    <property type="protein sequence ID" value="AUX47582.1"/>
    <property type="molecule type" value="Genomic_DNA"/>
</dbReference>
<dbReference type="AlphaFoldDB" id="A0A2L0F7T7"/>
<protein>
    <recommendedName>
        <fullName evidence="3">Nucleoside 2-deoxyribosyltransferase</fullName>
    </recommendedName>
</protein>
<dbReference type="Gene3D" id="3.40.50.450">
    <property type="match status" value="1"/>
</dbReference>
<organism evidence="1 2">
    <name type="scientific">Sorangium cellulosum</name>
    <name type="common">Polyangium cellulosum</name>
    <dbReference type="NCBI Taxonomy" id="56"/>
    <lineage>
        <taxon>Bacteria</taxon>
        <taxon>Pseudomonadati</taxon>
        <taxon>Myxococcota</taxon>
        <taxon>Polyangia</taxon>
        <taxon>Polyangiales</taxon>
        <taxon>Polyangiaceae</taxon>
        <taxon>Sorangium</taxon>
    </lineage>
</organism>
<reference evidence="1 2" key="1">
    <citation type="submission" date="2015-09" db="EMBL/GenBank/DDBJ databases">
        <title>Sorangium comparison.</title>
        <authorList>
            <person name="Zaburannyi N."/>
            <person name="Bunk B."/>
            <person name="Overmann J."/>
            <person name="Mueller R."/>
        </authorList>
    </citation>
    <scope>NUCLEOTIDE SEQUENCE [LARGE SCALE GENOMIC DNA]</scope>
    <source>
        <strain evidence="1 2">So ce26</strain>
    </source>
</reference>
<accession>A0A2L0F7T7</accession>
<dbReference type="SUPFAM" id="SSF52309">
    <property type="entry name" value="N-(deoxy)ribosyltransferase-like"/>
    <property type="match status" value="1"/>
</dbReference>
<sequence>MKLYVASSWRNAYQPSVILALRDAGHDVYDFRHPGEGEHGFSWSEIDPDWQRWSVDEFRRGLRHRLAHHAFNRDYKALEWCDGCVLVLPSGMSAHLEAGWCAGRGKLVVVYAPELREAELMYKLFDYGDATPLHRDLNEVISQIEETYRRGLTT</sequence>
<gene>
    <name evidence="1" type="ORF">SOCE26_091040</name>
</gene>
<dbReference type="RefSeq" id="WP_199789478.1">
    <property type="nucleotide sequence ID" value="NZ_CP012673.1"/>
</dbReference>
<dbReference type="Proteomes" id="UP000238348">
    <property type="component" value="Chromosome"/>
</dbReference>
<proteinExistence type="predicted"/>
<evidence type="ECO:0000313" key="1">
    <source>
        <dbReference type="EMBL" id="AUX47582.1"/>
    </source>
</evidence>
<evidence type="ECO:0008006" key="3">
    <source>
        <dbReference type="Google" id="ProtNLM"/>
    </source>
</evidence>
<evidence type="ECO:0000313" key="2">
    <source>
        <dbReference type="Proteomes" id="UP000238348"/>
    </source>
</evidence>
<name>A0A2L0F7T7_SORCE</name>